<comment type="miscellaneous">
    <text evidence="6">The porphobilinogen subunits are added to the dipyrromethane group.</text>
</comment>
<evidence type="ECO:0000256" key="2">
    <source>
        <dbReference type="ARBA" id="ARBA00005638"/>
    </source>
</evidence>
<dbReference type="InterPro" id="IPR036803">
    <property type="entry name" value="Porphobilinogen_deaminase_C_sf"/>
</dbReference>
<comment type="caution">
    <text evidence="9">The sequence shown here is derived from an EMBL/GenBank/DDBJ whole genome shotgun (WGS) entry which is preliminary data.</text>
</comment>
<reference evidence="9 10" key="1">
    <citation type="submission" date="2024-03" db="EMBL/GenBank/DDBJ databases">
        <title>Human intestinal bacterial collection.</title>
        <authorList>
            <person name="Pauvert C."/>
            <person name="Hitch T.C.A."/>
            <person name="Clavel T."/>
        </authorList>
    </citation>
    <scope>NUCLEOTIDE SEQUENCE [LARGE SCALE GENOMIC DNA]</scope>
    <source>
        <strain evidence="9 10">CLA-AA-H95</strain>
    </source>
</reference>
<evidence type="ECO:0000256" key="3">
    <source>
        <dbReference type="ARBA" id="ARBA00022679"/>
    </source>
</evidence>
<evidence type="ECO:0000256" key="4">
    <source>
        <dbReference type="ARBA" id="ARBA00023244"/>
    </source>
</evidence>
<dbReference type="SUPFAM" id="SSF53850">
    <property type="entry name" value="Periplasmic binding protein-like II"/>
    <property type="match status" value="1"/>
</dbReference>
<organism evidence="9 10">
    <name type="scientific">Blautia intestinihominis</name>
    <dbReference type="NCBI Taxonomy" id="3133152"/>
    <lineage>
        <taxon>Bacteria</taxon>
        <taxon>Bacillati</taxon>
        <taxon>Bacillota</taxon>
        <taxon>Clostridia</taxon>
        <taxon>Lachnospirales</taxon>
        <taxon>Lachnospiraceae</taxon>
        <taxon>Blautia</taxon>
    </lineage>
</organism>
<evidence type="ECO:0000259" key="8">
    <source>
        <dbReference type="Pfam" id="PF03900"/>
    </source>
</evidence>
<evidence type="ECO:0000256" key="1">
    <source>
        <dbReference type="ARBA" id="ARBA00002869"/>
    </source>
</evidence>
<dbReference type="SUPFAM" id="SSF54782">
    <property type="entry name" value="Porphobilinogen deaminase (hydroxymethylbilane synthase), C-terminal domain"/>
    <property type="match status" value="1"/>
</dbReference>
<sequence>MKNKITIGSRESKLAVLQSEMVRDYINEHNPDLTVEILTMKTTGDKILDRTLDKVGGKGLFVKELDHALLEGRSELSVHSLKDMPMEVPAELPLLAFSRREDPRDVLVLPEGVTELDRSKPLGCSSLRRTLQLRELYPDMEVASVRGNLQTRLRKLDEGQYSALILAAAGLKRLGLESRISRYFTEEEMLPAAGQGILAVQGRTNVDYAFLDGYCDADAWSAGSAERAFVRFLDGGCSSPVAAFGVVEGEELFLRGLYYNEETGNWFKDSIRGKREDAEALGIALAKQMKESDRTKTDKGEAE</sequence>
<dbReference type="Pfam" id="PF01379">
    <property type="entry name" value="Porphobil_deam"/>
    <property type="match status" value="1"/>
</dbReference>
<dbReference type="PANTHER" id="PTHR11557:SF0">
    <property type="entry name" value="PORPHOBILINOGEN DEAMINASE"/>
    <property type="match status" value="1"/>
</dbReference>
<dbReference type="EC" id="2.5.1.61" evidence="6"/>
<dbReference type="Gene3D" id="3.30.160.40">
    <property type="entry name" value="Porphobilinogen deaminase, C-terminal domain"/>
    <property type="match status" value="1"/>
</dbReference>
<name>A0ABV1ANU0_9FIRM</name>
<dbReference type="EMBL" id="JBBMEI010000078">
    <property type="protein sequence ID" value="MEQ2359874.1"/>
    <property type="molecule type" value="Genomic_DNA"/>
</dbReference>
<comment type="similarity">
    <text evidence="2 6">Belongs to the HMBS family.</text>
</comment>
<dbReference type="NCBIfam" id="TIGR00212">
    <property type="entry name" value="hemC"/>
    <property type="match status" value="1"/>
</dbReference>
<keyword evidence="10" id="KW-1185">Reference proteome</keyword>
<dbReference type="PIRSF" id="PIRSF001438">
    <property type="entry name" value="4pyrrol_synth_OHMeBilane_synth"/>
    <property type="match status" value="1"/>
</dbReference>
<evidence type="ECO:0000256" key="5">
    <source>
        <dbReference type="ARBA" id="ARBA00048169"/>
    </source>
</evidence>
<dbReference type="PROSITE" id="PS00533">
    <property type="entry name" value="PORPHOBILINOGEN_DEAM"/>
    <property type="match status" value="1"/>
</dbReference>
<dbReference type="GO" id="GO:0004418">
    <property type="term" value="F:hydroxymethylbilane synthase activity"/>
    <property type="evidence" value="ECO:0007669"/>
    <property type="project" value="UniProtKB-EC"/>
</dbReference>
<protein>
    <recommendedName>
        <fullName evidence="6">Porphobilinogen deaminase</fullName>
        <shortName evidence="6">PBG</shortName>
        <ecNumber evidence="6">2.5.1.61</ecNumber>
    </recommendedName>
    <alternativeName>
        <fullName evidence="6">Hydroxymethylbilane synthase</fullName>
        <shortName evidence="6">HMBS</shortName>
    </alternativeName>
    <alternativeName>
        <fullName evidence="6">Pre-uroporphyrinogen synthase</fullName>
    </alternativeName>
</protein>
<dbReference type="RefSeq" id="WP_227222818.1">
    <property type="nucleotide sequence ID" value="NZ_JBBMEI010000078.1"/>
</dbReference>
<evidence type="ECO:0000259" key="7">
    <source>
        <dbReference type="Pfam" id="PF01379"/>
    </source>
</evidence>
<feature type="domain" description="Porphobilinogen deaminase N-terminal" evidence="7">
    <location>
        <begin position="5"/>
        <end position="205"/>
    </location>
</feature>
<evidence type="ECO:0000256" key="6">
    <source>
        <dbReference type="HAMAP-Rule" id="MF_00260"/>
    </source>
</evidence>
<dbReference type="Proteomes" id="UP001446032">
    <property type="component" value="Unassembled WGS sequence"/>
</dbReference>
<dbReference type="Pfam" id="PF03900">
    <property type="entry name" value="Porphobil_deamC"/>
    <property type="match status" value="1"/>
</dbReference>
<dbReference type="PANTHER" id="PTHR11557">
    <property type="entry name" value="PORPHOBILINOGEN DEAMINASE"/>
    <property type="match status" value="1"/>
</dbReference>
<evidence type="ECO:0000313" key="10">
    <source>
        <dbReference type="Proteomes" id="UP001446032"/>
    </source>
</evidence>
<dbReference type="InterPro" id="IPR000860">
    <property type="entry name" value="HemC"/>
</dbReference>
<accession>A0ABV1ANU0</accession>
<comment type="catalytic activity">
    <reaction evidence="5 6">
        <text>4 porphobilinogen + H2O = hydroxymethylbilane + 4 NH4(+)</text>
        <dbReference type="Rhea" id="RHEA:13185"/>
        <dbReference type="ChEBI" id="CHEBI:15377"/>
        <dbReference type="ChEBI" id="CHEBI:28938"/>
        <dbReference type="ChEBI" id="CHEBI:57845"/>
        <dbReference type="ChEBI" id="CHEBI:58126"/>
        <dbReference type="EC" id="2.5.1.61"/>
    </reaction>
</comment>
<comment type="cofactor">
    <cofactor evidence="6">
        <name>dipyrromethane</name>
        <dbReference type="ChEBI" id="CHEBI:60342"/>
    </cofactor>
    <text evidence="6">Binds 1 dipyrromethane group covalently.</text>
</comment>
<feature type="modified residue" description="S-(dipyrrolylmethanemethyl)cysteine" evidence="6">
    <location>
        <position position="237"/>
    </location>
</feature>
<dbReference type="Gene3D" id="3.40.190.10">
    <property type="entry name" value="Periplasmic binding protein-like II"/>
    <property type="match status" value="2"/>
</dbReference>
<feature type="domain" description="Porphobilinogen deaminase C-terminal" evidence="8">
    <location>
        <begin position="224"/>
        <end position="290"/>
    </location>
</feature>
<keyword evidence="4 6" id="KW-0627">Porphyrin biosynthesis</keyword>
<dbReference type="InterPro" id="IPR022417">
    <property type="entry name" value="Porphobilin_deaminase_N"/>
</dbReference>
<dbReference type="InterPro" id="IPR022418">
    <property type="entry name" value="Porphobilinogen_deaminase_C"/>
</dbReference>
<comment type="subunit">
    <text evidence="6">Monomer.</text>
</comment>
<dbReference type="InterPro" id="IPR022419">
    <property type="entry name" value="Porphobilin_deaminase_cofac_BS"/>
</dbReference>
<dbReference type="HAMAP" id="MF_00260">
    <property type="entry name" value="Porphobil_deam"/>
    <property type="match status" value="1"/>
</dbReference>
<gene>
    <name evidence="6 9" type="primary">hemC</name>
    <name evidence="9" type="ORF">WMO75_16400</name>
</gene>
<evidence type="ECO:0000313" key="9">
    <source>
        <dbReference type="EMBL" id="MEQ2359874.1"/>
    </source>
</evidence>
<dbReference type="PRINTS" id="PR00151">
    <property type="entry name" value="PORPHBDMNASE"/>
</dbReference>
<proteinExistence type="inferred from homology"/>
<keyword evidence="3 6" id="KW-0808">Transferase</keyword>
<comment type="function">
    <text evidence="1 6">Tetrapolymerization of the monopyrrole PBG into the hydroxymethylbilane pre-uroporphyrinogen in several discrete steps.</text>
</comment>